<dbReference type="FunCoup" id="B5DMH2">
    <property type="interactions" value="10"/>
</dbReference>
<dbReference type="STRING" id="46245.B5DMH2"/>
<dbReference type="InParanoid" id="B5DMH2"/>
<dbReference type="Bgee" id="FBgn0248220">
    <property type="expression patterns" value="Expressed in male reproductive system and 2 other cell types or tissues"/>
</dbReference>
<organism evidence="1 2">
    <name type="scientific">Drosophila pseudoobscura pseudoobscura</name>
    <name type="common">Fruit fly</name>
    <dbReference type="NCBI Taxonomy" id="46245"/>
    <lineage>
        <taxon>Eukaryota</taxon>
        <taxon>Metazoa</taxon>
        <taxon>Ecdysozoa</taxon>
        <taxon>Arthropoda</taxon>
        <taxon>Hexapoda</taxon>
        <taxon>Insecta</taxon>
        <taxon>Pterygota</taxon>
        <taxon>Neoptera</taxon>
        <taxon>Endopterygota</taxon>
        <taxon>Diptera</taxon>
        <taxon>Brachycera</taxon>
        <taxon>Muscomorpha</taxon>
        <taxon>Ephydroidea</taxon>
        <taxon>Drosophilidae</taxon>
        <taxon>Drosophila</taxon>
        <taxon>Sophophora</taxon>
    </lineage>
</organism>
<dbReference type="HOGENOM" id="CLU_1327606_0_0_1"/>
<dbReference type="AlphaFoldDB" id="B5DMH2"/>
<gene>
    <name evidence="2" type="primary">cona</name>
</gene>
<evidence type="ECO:0000313" key="1">
    <source>
        <dbReference type="Proteomes" id="UP000001819"/>
    </source>
</evidence>
<dbReference type="ExpressionAtlas" id="B5DMH2">
    <property type="expression patterns" value="baseline"/>
</dbReference>
<keyword evidence="1" id="KW-1185">Reference proteome</keyword>
<proteinExistence type="predicted"/>
<protein>
    <submittedName>
        <fullName evidence="2">Uncharacterized protein cona</fullName>
    </submittedName>
</protein>
<accession>A0A6I8V087</accession>
<dbReference type="GeneID" id="6901377"/>
<dbReference type="RefSeq" id="XP_002134065.2">
    <property type="nucleotide sequence ID" value="XM_002134029.3"/>
</dbReference>
<reference evidence="2" key="1">
    <citation type="submission" date="2025-08" db="UniProtKB">
        <authorList>
            <consortium name="RefSeq"/>
        </authorList>
    </citation>
    <scope>IDENTIFICATION</scope>
    <source>
        <strain evidence="2">MV-25-SWS-2005</strain>
        <tissue evidence="2">Whole body</tissue>
    </source>
</reference>
<dbReference type="KEGG" id="dpo:6901377"/>
<sequence>MHSDNDNACALNGNQQDSKEVACDPVSTIQAYLAEMLRQTRAENTSLENELNELQENQKLLTDQKAEAICSMSLPIAGENSIELLPNLDELTAKETTLSSQLSDLVKIKQQLSLAYADHCQQAIHVTEERDGNVTYDEFTSMSYEDLKKLIQEDSIKLCEMKRKSEELTEILRSKRKEQDANHKALLEQISVLELIALEAFELANEVKVDLSYCNEGRQLD</sequence>
<evidence type="ECO:0000313" key="2">
    <source>
        <dbReference type="RefSeq" id="XP_002134065.2"/>
    </source>
</evidence>
<accession>B5DMH2</accession>
<dbReference type="Proteomes" id="UP000001819">
    <property type="component" value="Chromosome X"/>
</dbReference>
<name>B5DMH2_DROPS</name>